<evidence type="ECO:0000256" key="2">
    <source>
        <dbReference type="SAM" id="MobiDB-lite"/>
    </source>
</evidence>
<feature type="domain" description="Peptidase A2" evidence="3">
    <location>
        <begin position="223"/>
        <end position="310"/>
    </location>
</feature>
<name>A0A7J6UEX7_PEROL</name>
<dbReference type="SMART" id="SM00343">
    <property type="entry name" value="ZnF_C2HC"/>
    <property type="match status" value="2"/>
</dbReference>
<evidence type="ECO:0000313" key="4">
    <source>
        <dbReference type="EMBL" id="KAF4755656.1"/>
    </source>
</evidence>
<gene>
    <name evidence="4" type="ORF">FOZ62_005592</name>
</gene>
<feature type="non-terminal residue" evidence="4">
    <location>
        <position position="563"/>
    </location>
</feature>
<feature type="non-terminal residue" evidence="4">
    <location>
        <position position="1"/>
    </location>
</feature>
<dbReference type="InterPro" id="IPR001878">
    <property type="entry name" value="Znf_CCHC"/>
</dbReference>
<dbReference type="EMBL" id="JABANM010000606">
    <property type="protein sequence ID" value="KAF4755656.1"/>
    <property type="molecule type" value="Genomic_DNA"/>
</dbReference>
<sequence>FADGLRGTREVLGRCLIDPQCQLGYEAYKLALFAFLDNGTSLPDDLTASMSGQSRPQGPSKGGGKKIDHSQIITICALATKELGIPPENCLRCGLPSHQANSCRHPHIFKQSERCGRCGRLRGPEHRCPHKSFKCGRCKRNGHLSGVCRKVITNDSKASIAQTSNSPAVAESSDGSDALKIIHSSVACASSRTTLHEIIGSLPADPVVHLHVGHDAPKTYCPIKGLVDSGANASLLNAATVHFLLANDLIKPSDVKALSQPVSVTFGNDQALSADSVAKVPCHLGSAGNVTISFLVVDGCRPHCLVGRNMFSVLGIRLVSDKGVNIDCNTASTASTSPPTPPTTICARSEASLTPLVEVIPDDIDPNRKRLRARLPAVEDAAIHPYRASARKRSIVDQSIIHQRLLRMAEAGKVKQSSPEECVCIFQPVLVDKFDHSDGTAPPRVYPSEDLHQRFRITTDIRPLNHLSLRTDGEGKFVYYPQPIVRDLPATSDVTSKQYQGSAIEQLRRTDINHCNFWCRLDLVDAFGCVRIHPSLMAKIATTSVDPDTGKEYVWQLCTVPQG</sequence>
<dbReference type="GO" id="GO:0003676">
    <property type="term" value="F:nucleic acid binding"/>
    <property type="evidence" value="ECO:0007669"/>
    <property type="project" value="InterPro"/>
</dbReference>
<dbReference type="InterPro" id="IPR001969">
    <property type="entry name" value="Aspartic_peptidase_AS"/>
</dbReference>
<evidence type="ECO:0000259" key="3">
    <source>
        <dbReference type="PROSITE" id="PS50175"/>
    </source>
</evidence>
<dbReference type="CDD" id="cd00303">
    <property type="entry name" value="retropepsin_like"/>
    <property type="match status" value="1"/>
</dbReference>
<protein>
    <recommendedName>
        <fullName evidence="3">Peptidase A2 domain-containing protein</fullName>
    </recommendedName>
</protein>
<dbReference type="GO" id="GO:0008270">
    <property type="term" value="F:zinc ion binding"/>
    <property type="evidence" value="ECO:0007669"/>
    <property type="project" value="InterPro"/>
</dbReference>
<proteinExistence type="predicted"/>
<evidence type="ECO:0000313" key="5">
    <source>
        <dbReference type="Proteomes" id="UP000574390"/>
    </source>
</evidence>
<dbReference type="Gene3D" id="2.40.70.10">
    <property type="entry name" value="Acid Proteases"/>
    <property type="match status" value="1"/>
</dbReference>
<accession>A0A7J6UEX7</accession>
<evidence type="ECO:0000256" key="1">
    <source>
        <dbReference type="ARBA" id="ARBA00022801"/>
    </source>
</evidence>
<comment type="caution">
    <text evidence="4">The sequence shown here is derived from an EMBL/GenBank/DDBJ whole genome shotgun (WGS) entry which is preliminary data.</text>
</comment>
<dbReference type="AlphaFoldDB" id="A0A7J6UEX7"/>
<keyword evidence="1" id="KW-0378">Hydrolase</keyword>
<reference evidence="4 5" key="1">
    <citation type="submission" date="2020-04" db="EMBL/GenBank/DDBJ databases">
        <title>Perkinsus olseni comparative genomics.</title>
        <authorList>
            <person name="Bogema D.R."/>
        </authorList>
    </citation>
    <scope>NUCLEOTIDE SEQUENCE [LARGE SCALE GENOMIC DNA]</scope>
    <source>
        <strain evidence="4">ATCC PRA-205</strain>
    </source>
</reference>
<dbReference type="InterPro" id="IPR021109">
    <property type="entry name" value="Peptidase_aspartic_dom_sf"/>
</dbReference>
<organism evidence="4 5">
    <name type="scientific">Perkinsus olseni</name>
    <name type="common">Perkinsus atlanticus</name>
    <dbReference type="NCBI Taxonomy" id="32597"/>
    <lineage>
        <taxon>Eukaryota</taxon>
        <taxon>Sar</taxon>
        <taxon>Alveolata</taxon>
        <taxon>Perkinsozoa</taxon>
        <taxon>Perkinsea</taxon>
        <taxon>Perkinsida</taxon>
        <taxon>Perkinsidae</taxon>
        <taxon>Perkinsus</taxon>
    </lineage>
</organism>
<dbReference type="Proteomes" id="UP000574390">
    <property type="component" value="Unassembled WGS sequence"/>
</dbReference>
<dbReference type="GO" id="GO:0006508">
    <property type="term" value="P:proteolysis"/>
    <property type="evidence" value="ECO:0007669"/>
    <property type="project" value="InterPro"/>
</dbReference>
<dbReference type="InterPro" id="IPR001995">
    <property type="entry name" value="Peptidase_A2_cat"/>
</dbReference>
<dbReference type="PROSITE" id="PS00141">
    <property type="entry name" value="ASP_PROTEASE"/>
    <property type="match status" value="1"/>
</dbReference>
<feature type="region of interest" description="Disordered" evidence="2">
    <location>
        <begin position="46"/>
        <end position="67"/>
    </location>
</feature>
<dbReference type="PROSITE" id="PS50175">
    <property type="entry name" value="ASP_PROT_RETROV"/>
    <property type="match status" value="1"/>
</dbReference>
<dbReference type="GO" id="GO:0004190">
    <property type="term" value="F:aspartic-type endopeptidase activity"/>
    <property type="evidence" value="ECO:0007669"/>
    <property type="project" value="InterPro"/>
</dbReference>
<feature type="compositionally biased region" description="Polar residues" evidence="2">
    <location>
        <begin position="48"/>
        <end position="57"/>
    </location>
</feature>